<reference evidence="2 3" key="1">
    <citation type="journal article" date="2013" name="PLoS ONE">
        <title>Predicting the Proteins of Angomonas deanei, Strigomonas culicis and Their Respective Endosymbionts Reveals New Aspects of the Trypanosomatidae Family.</title>
        <authorList>
            <person name="Motta M.C."/>
            <person name="Martins A.C."/>
            <person name="de Souza S.S."/>
            <person name="Catta-Preta C.M."/>
            <person name="Silva R."/>
            <person name="Klein C.C."/>
            <person name="de Almeida L.G."/>
            <person name="de Lima Cunha O."/>
            <person name="Ciapina L.P."/>
            <person name="Brocchi M."/>
            <person name="Colabardini A.C."/>
            <person name="de Araujo Lima B."/>
            <person name="Machado C.R."/>
            <person name="de Almeida Soares C.M."/>
            <person name="Probst C.M."/>
            <person name="de Menezes C.B."/>
            <person name="Thompson C.E."/>
            <person name="Bartholomeu D.C."/>
            <person name="Gradia D.F."/>
            <person name="Pavoni D.P."/>
            <person name="Grisard E.C."/>
            <person name="Fantinatti-Garboggini F."/>
            <person name="Marchini F.K."/>
            <person name="Rodrigues-Luiz G.F."/>
            <person name="Wagner G."/>
            <person name="Goldman G.H."/>
            <person name="Fietto J.L."/>
            <person name="Elias M.C."/>
            <person name="Goldman M.H."/>
            <person name="Sagot M.F."/>
            <person name="Pereira M."/>
            <person name="Stoco P.H."/>
            <person name="de Mendonca-Neto R.P."/>
            <person name="Teixeira S.M."/>
            <person name="Maciel T.E."/>
            <person name="de Oliveira Mendes T.A."/>
            <person name="Urmenyi T.P."/>
            <person name="de Souza W."/>
            <person name="Schenkman S."/>
            <person name="de Vasconcelos A.T."/>
        </authorList>
    </citation>
    <scope>NUCLEOTIDE SEQUENCE [LARGE SCALE GENOMIC DNA]</scope>
</reference>
<dbReference type="Proteomes" id="UP000015354">
    <property type="component" value="Unassembled WGS sequence"/>
</dbReference>
<dbReference type="Pfam" id="PF07491">
    <property type="entry name" value="PPI_Ypi1"/>
    <property type="match status" value="1"/>
</dbReference>
<name>S9V5D8_9TRYP</name>
<dbReference type="EMBL" id="ATMH01010119">
    <property type="protein sequence ID" value="EPY18085.1"/>
    <property type="molecule type" value="Genomic_DNA"/>
</dbReference>
<feature type="region of interest" description="Disordered" evidence="1">
    <location>
        <begin position="120"/>
        <end position="194"/>
    </location>
</feature>
<evidence type="ECO:0008006" key="4">
    <source>
        <dbReference type="Google" id="ProtNLM"/>
    </source>
</evidence>
<dbReference type="GO" id="GO:0004865">
    <property type="term" value="F:protein serine/threonine phosphatase inhibitor activity"/>
    <property type="evidence" value="ECO:0007669"/>
    <property type="project" value="InterPro"/>
</dbReference>
<evidence type="ECO:0000256" key="1">
    <source>
        <dbReference type="SAM" id="MobiDB-lite"/>
    </source>
</evidence>
<feature type="compositionally biased region" description="Low complexity" evidence="1">
    <location>
        <begin position="71"/>
        <end position="84"/>
    </location>
</feature>
<feature type="compositionally biased region" description="Low complexity" evidence="1">
    <location>
        <begin position="122"/>
        <end position="133"/>
    </location>
</feature>
<sequence>MNDDGGSRPAPPQQALRTATGASTASPSYVDPTRTAVLRLRPRTDADHAAFGRHPPNGANSILRSGDGRRSAPSTTSTTTAGGEAARERQRVSWDGAVVEHGSQRVSKCCCVFQKKKLFGESSSDSSSSSSSDSSDDEGASADGHGRALPSGGGDGRLCCHHHRGDGDERPAEEGREGDAHAEKAHKHKKPRCTKEHCYCDTRFH</sequence>
<dbReference type="OrthoDB" id="265291at2759"/>
<gene>
    <name evidence="2" type="ORF">STCU_10207</name>
</gene>
<feature type="region of interest" description="Disordered" evidence="1">
    <location>
        <begin position="1"/>
        <end position="91"/>
    </location>
</feature>
<accession>S9V5D8</accession>
<evidence type="ECO:0000313" key="2">
    <source>
        <dbReference type="EMBL" id="EPY18085.1"/>
    </source>
</evidence>
<feature type="compositionally biased region" description="Polar residues" evidence="1">
    <location>
        <begin position="15"/>
        <end position="27"/>
    </location>
</feature>
<dbReference type="AlphaFoldDB" id="S9V5D8"/>
<proteinExistence type="predicted"/>
<organism evidence="2 3">
    <name type="scientific">Strigomonas culicis</name>
    <dbReference type="NCBI Taxonomy" id="28005"/>
    <lineage>
        <taxon>Eukaryota</taxon>
        <taxon>Discoba</taxon>
        <taxon>Euglenozoa</taxon>
        <taxon>Kinetoplastea</taxon>
        <taxon>Metakinetoplastina</taxon>
        <taxon>Trypanosomatida</taxon>
        <taxon>Trypanosomatidae</taxon>
        <taxon>Strigomonadinae</taxon>
        <taxon>Strigomonas</taxon>
    </lineage>
</organism>
<feature type="compositionally biased region" description="Basic and acidic residues" evidence="1">
    <location>
        <begin position="165"/>
        <end position="183"/>
    </location>
</feature>
<keyword evidence="3" id="KW-1185">Reference proteome</keyword>
<dbReference type="InterPro" id="IPR011107">
    <property type="entry name" value="PPI_Ypi1"/>
</dbReference>
<protein>
    <recommendedName>
        <fullName evidence="4">Protein phosphatase inhibitor</fullName>
    </recommendedName>
</protein>
<evidence type="ECO:0000313" key="3">
    <source>
        <dbReference type="Proteomes" id="UP000015354"/>
    </source>
</evidence>
<comment type="caution">
    <text evidence="2">The sequence shown here is derived from an EMBL/GenBank/DDBJ whole genome shotgun (WGS) entry which is preliminary data.</text>
</comment>